<dbReference type="Proteomes" id="UP000553776">
    <property type="component" value="Unassembled WGS sequence"/>
</dbReference>
<organism evidence="5 6">
    <name type="scientific">Cohnella xylanilytica</name>
    <dbReference type="NCBI Taxonomy" id="557555"/>
    <lineage>
        <taxon>Bacteria</taxon>
        <taxon>Bacillati</taxon>
        <taxon>Bacillota</taxon>
        <taxon>Bacilli</taxon>
        <taxon>Bacillales</taxon>
        <taxon>Paenibacillaceae</taxon>
        <taxon>Cohnella</taxon>
    </lineage>
</organism>
<evidence type="ECO:0000256" key="2">
    <source>
        <dbReference type="ARBA" id="ARBA00006573"/>
    </source>
</evidence>
<evidence type="ECO:0000256" key="1">
    <source>
        <dbReference type="ARBA" id="ARBA00004288"/>
    </source>
</evidence>
<evidence type="ECO:0000313" key="5">
    <source>
        <dbReference type="EMBL" id="MBB6691155.1"/>
    </source>
</evidence>
<keyword evidence="6" id="KW-1185">Reference proteome</keyword>
<keyword evidence="3" id="KW-0749">Sporulation</keyword>
<dbReference type="InterPro" id="IPR012610">
    <property type="entry name" value="SASP_SspH"/>
</dbReference>
<accession>A0A841TSK9</accession>
<protein>
    <submittedName>
        <fullName evidence="5">Small acid-soluble spore protein H</fullName>
    </submittedName>
</protein>
<sequence>MNTQRASEIAASPVMANVTLNGTPVYIQHVDEDTETARVYPLDSPERETNVPVGELKEHAADGLETDGPIGGLMGCPTGRE</sequence>
<proteinExistence type="inferred from homology"/>
<comment type="similarity">
    <text evidence="2">Belongs to the SspH family.</text>
</comment>
<evidence type="ECO:0000256" key="3">
    <source>
        <dbReference type="ARBA" id="ARBA00022969"/>
    </source>
</evidence>
<evidence type="ECO:0000256" key="4">
    <source>
        <dbReference type="SAM" id="MobiDB-lite"/>
    </source>
</evidence>
<reference evidence="5 6" key="1">
    <citation type="submission" date="2020-08" db="EMBL/GenBank/DDBJ databases">
        <title>Cohnella phylogeny.</title>
        <authorList>
            <person name="Dunlap C."/>
        </authorList>
    </citation>
    <scope>NUCLEOTIDE SEQUENCE [LARGE SCALE GENOMIC DNA]</scope>
    <source>
        <strain evidence="5 6">DSM 25239</strain>
    </source>
</reference>
<dbReference type="Pfam" id="PF08141">
    <property type="entry name" value="SspH"/>
    <property type="match status" value="1"/>
</dbReference>
<dbReference type="GO" id="GO:0030436">
    <property type="term" value="P:asexual sporulation"/>
    <property type="evidence" value="ECO:0007669"/>
    <property type="project" value="InterPro"/>
</dbReference>
<gene>
    <name evidence="5" type="ORF">H7B90_07030</name>
</gene>
<dbReference type="AlphaFoldDB" id="A0A841TSK9"/>
<dbReference type="GO" id="GO:0042601">
    <property type="term" value="C:endospore-forming forespore"/>
    <property type="evidence" value="ECO:0007669"/>
    <property type="project" value="InterPro"/>
</dbReference>
<comment type="caution">
    <text evidence="5">The sequence shown here is derived from an EMBL/GenBank/DDBJ whole genome shotgun (WGS) entry which is preliminary data.</text>
</comment>
<dbReference type="GO" id="GO:0030435">
    <property type="term" value="P:sporulation resulting in formation of a cellular spore"/>
    <property type="evidence" value="ECO:0007669"/>
    <property type="project" value="UniProtKB-KW"/>
</dbReference>
<name>A0A841TSK9_9BACL</name>
<feature type="region of interest" description="Disordered" evidence="4">
    <location>
        <begin position="62"/>
        <end position="81"/>
    </location>
</feature>
<evidence type="ECO:0000313" key="6">
    <source>
        <dbReference type="Proteomes" id="UP000553776"/>
    </source>
</evidence>
<dbReference type="NCBIfam" id="TIGR02861">
    <property type="entry name" value="SASP_H"/>
    <property type="match status" value="1"/>
</dbReference>
<dbReference type="HAMAP" id="MF_00667">
    <property type="entry name" value="SspH"/>
    <property type="match status" value="1"/>
</dbReference>
<comment type="subcellular location">
    <subcellularLocation>
        <location evidence="1">Spore core</location>
    </subcellularLocation>
</comment>
<dbReference type="NCBIfam" id="NF002867">
    <property type="entry name" value="PRK03174.1"/>
    <property type="match status" value="1"/>
</dbReference>
<dbReference type="EMBL" id="JACJVR010000022">
    <property type="protein sequence ID" value="MBB6691155.1"/>
    <property type="molecule type" value="Genomic_DNA"/>
</dbReference>